<organism evidence="1">
    <name type="scientific">marine metagenome</name>
    <dbReference type="NCBI Taxonomy" id="408172"/>
    <lineage>
        <taxon>unclassified sequences</taxon>
        <taxon>metagenomes</taxon>
        <taxon>ecological metagenomes</taxon>
    </lineage>
</organism>
<sequence>MSTQDHSRALLHTVEGPKGKAELYEVISSGQSQPQYEVDFGGSTISFKSMGEAYIEAGTLSGTPT</sequence>
<dbReference type="AlphaFoldDB" id="A0A382DD16"/>
<accession>A0A382DD16</accession>
<protein>
    <submittedName>
        <fullName evidence="1">Uncharacterized protein</fullName>
    </submittedName>
</protein>
<reference evidence="1" key="1">
    <citation type="submission" date="2018-05" db="EMBL/GenBank/DDBJ databases">
        <authorList>
            <person name="Lanie J.A."/>
            <person name="Ng W.-L."/>
            <person name="Kazmierczak K.M."/>
            <person name="Andrzejewski T.M."/>
            <person name="Davidsen T.M."/>
            <person name="Wayne K.J."/>
            <person name="Tettelin H."/>
            <person name="Glass J.I."/>
            <person name="Rusch D."/>
            <person name="Podicherti R."/>
            <person name="Tsui H.-C.T."/>
            <person name="Winkler M.E."/>
        </authorList>
    </citation>
    <scope>NUCLEOTIDE SEQUENCE</scope>
</reference>
<name>A0A382DD16_9ZZZZ</name>
<proteinExistence type="predicted"/>
<gene>
    <name evidence="1" type="ORF">METZ01_LOCUS188728</name>
</gene>
<evidence type="ECO:0000313" key="1">
    <source>
        <dbReference type="EMBL" id="SVB35874.1"/>
    </source>
</evidence>
<dbReference type="EMBL" id="UINC01038609">
    <property type="protein sequence ID" value="SVB35874.1"/>
    <property type="molecule type" value="Genomic_DNA"/>
</dbReference>